<organism evidence="1">
    <name type="scientific">Arundo donax</name>
    <name type="common">Giant reed</name>
    <name type="synonym">Donax arundinaceus</name>
    <dbReference type="NCBI Taxonomy" id="35708"/>
    <lineage>
        <taxon>Eukaryota</taxon>
        <taxon>Viridiplantae</taxon>
        <taxon>Streptophyta</taxon>
        <taxon>Embryophyta</taxon>
        <taxon>Tracheophyta</taxon>
        <taxon>Spermatophyta</taxon>
        <taxon>Magnoliopsida</taxon>
        <taxon>Liliopsida</taxon>
        <taxon>Poales</taxon>
        <taxon>Poaceae</taxon>
        <taxon>PACMAD clade</taxon>
        <taxon>Arundinoideae</taxon>
        <taxon>Arundineae</taxon>
        <taxon>Arundo</taxon>
    </lineage>
</organism>
<protein>
    <submittedName>
        <fullName evidence="1">Uncharacterized protein</fullName>
    </submittedName>
</protein>
<sequence>MNKNNFKVYTVADCQIAQTLHGDHKDPEKALMYLQSMCTRKCVKANQAHFKINLLMCHVRYNATLHQRRMQNGSKDYDKILTAAYPSR</sequence>
<accession>A0A0A8YAG0</accession>
<reference evidence="1" key="2">
    <citation type="journal article" date="2015" name="Data Brief">
        <title>Shoot transcriptome of the giant reed, Arundo donax.</title>
        <authorList>
            <person name="Barrero R.A."/>
            <person name="Guerrero F.D."/>
            <person name="Moolhuijzen P."/>
            <person name="Goolsby J.A."/>
            <person name="Tidwell J."/>
            <person name="Bellgard S.E."/>
            <person name="Bellgard M.I."/>
        </authorList>
    </citation>
    <scope>NUCLEOTIDE SEQUENCE</scope>
    <source>
        <tissue evidence="1">Shoot tissue taken approximately 20 cm above the soil surface</tissue>
    </source>
</reference>
<name>A0A0A8YAG0_ARUDO</name>
<dbReference type="AlphaFoldDB" id="A0A0A8YAG0"/>
<evidence type="ECO:0000313" key="1">
    <source>
        <dbReference type="EMBL" id="JAD20387.1"/>
    </source>
</evidence>
<proteinExistence type="predicted"/>
<reference evidence="1" key="1">
    <citation type="submission" date="2014-09" db="EMBL/GenBank/DDBJ databases">
        <authorList>
            <person name="Magalhaes I.L.F."/>
            <person name="Oliveira U."/>
            <person name="Santos F.R."/>
            <person name="Vidigal T.H.D.A."/>
            <person name="Brescovit A.D."/>
            <person name="Santos A.J."/>
        </authorList>
    </citation>
    <scope>NUCLEOTIDE SEQUENCE</scope>
    <source>
        <tissue evidence="1">Shoot tissue taken approximately 20 cm above the soil surface</tissue>
    </source>
</reference>
<dbReference type="EMBL" id="GBRH01277508">
    <property type="protein sequence ID" value="JAD20387.1"/>
    <property type="molecule type" value="Transcribed_RNA"/>
</dbReference>